<dbReference type="OrthoDB" id="9811589at2"/>
<proteinExistence type="predicted"/>
<dbReference type="GO" id="GO:0032259">
    <property type="term" value="P:methylation"/>
    <property type="evidence" value="ECO:0007669"/>
    <property type="project" value="UniProtKB-KW"/>
</dbReference>
<keyword evidence="1 3" id="KW-0808">Transferase</keyword>
<name>A0A3N0HXA1_9FIRM</name>
<evidence type="ECO:0000259" key="2">
    <source>
        <dbReference type="Pfam" id="PF13649"/>
    </source>
</evidence>
<dbReference type="Gene3D" id="2.20.25.110">
    <property type="entry name" value="S-adenosyl-L-methionine-dependent methyltransferases"/>
    <property type="match status" value="1"/>
</dbReference>
<dbReference type="SUPFAM" id="SSF53335">
    <property type="entry name" value="S-adenosyl-L-methionine-dependent methyltransferases"/>
    <property type="match status" value="1"/>
</dbReference>
<dbReference type="RefSeq" id="WP_128521086.1">
    <property type="nucleotide sequence ID" value="NZ_JALFCT010000060.1"/>
</dbReference>
<dbReference type="Pfam" id="PF13649">
    <property type="entry name" value="Methyltransf_25"/>
    <property type="match status" value="1"/>
</dbReference>
<dbReference type="PANTHER" id="PTHR43861">
    <property type="entry name" value="TRANS-ACONITATE 2-METHYLTRANSFERASE-RELATED"/>
    <property type="match status" value="1"/>
</dbReference>
<comment type="caution">
    <text evidence="3">The sequence shown here is derived from an EMBL/GenBank/DDBJ whole genome shotgun (WGS) entry which is preliminary data.</text>
</comment>
<organism evidence="3 4">
    <name type="scientific">Absicoccus porci</name>
    <dbReference type="NCBI Taxonomy" id="2486576"/>
    <lineage>
        <taxon>Bacteria</taxon>
        <taxon>Bacillati</taxon>
        <taxon>Bacillota</taxon>
        <taxon>Erysipelotrichia</taxon>
        <taxon>Erysipelotrichales</taxon>
        <taxon>Erysipelotrichaceae</taxon>
        <taxon>Absicoccus</taxon>
    </lineage>
</organism>
<protein>
    <submittedName>
        <fullName evidence="3">Class I SAM-dependent methyltransferase</fullName>
    </submittedName>
</protein>
<dbReference type="Proteomes" id="UP000276568">
    <property type="component" value="Unassembled WGS sequence"/>
</dbReference>
<dbReference type="EMBL" id="RJQC01000004">
    <property type="protein sequence ID" value="RNM29399.1"/>
    <property type="molecule type" value="Genomic_DNA"/>
</dbReference>
<evidence type="ECO:0000313" key="4">
    <source>
        <dbReference type="Proteomes" id="UP000276568"/>
    </source>
</evidence>
<accession>A0A3N0HXA1</accession>
<dbReference type="Gene3D" id="3.40.50.150">
    <property type="entry name" value="Vaccinia Virus protein VP39"/>
    <property type="match status" value="1"/>
</dbReference>
<evidence type="ECO:0000313" key="3">
    <source>
        <dbReference type="EMBL" id="RNM29399.1"/>
    </source>
</evidence>
<dbReference type="AlphaFoldDB" id="A0A3N0HXA1"/>
<sequence>MIYNTLATYYDDLVKDEQATKAWVDWIEKHKSACSMLECACGSGEITHALAKKGYTMSALDISQQMIDQAKAKDPTISYYCHDMKDLSFLKQYDAIACLCDSFNYLLDPEDVTTFFQQVHDHLRPNGIFFFDTHALDRLEEFSQEWNETGEFQDGTKYQWSIESEDDWIYQDFAFYTKDGLIQEHHLQRVYDPKWLKQTLAPYFEIESIDTDFDHPGICPGEKYFYVCTRKETK</sequence>
<feature type="domain" description="Methyltransferase" evidence="2">
    <location>
        <begin position="37"/>
        <end position="127"/>
    </location>
</feature>
<keyword evidence="3" id="KW-0489">Methyltransferase</keyword>
<keyword evidence="4" id="KW-1185">Reference proteome</keyword>
<dbReference type="GO" id="GO:0008168">
    <property type="term" value="F:methyltransferase activity"/>
    <property type="evidence" value="ECO:0007669"/>
    <property type="project" value="UniProtKB-KW"/>
</dbReference>
<evidence type="ECO:0000256" key="1">
    <source>
        <dbReference type="ARBA" id="ARBA00022679"/>
    </source>
</evidence>
<reference evidence="3 4" key="1">
    <citation type="submission" date="2018-11" db="EMBL/GenBank/DDBJ databases">
        <title>Clostridium sp. nov., a member of the family Erysipelotrichaceae isolated from pig faeces.</title>
        <authorList>
            <person name="Chang Y.-H."/>
        </authorList>
    </citation>
    <scope>NUCLEOTIDE SEQUENCE [LARGE SCALE GENOMIC DNA]</scope>
    <source>
        <strain evidence="3 4">YH-panp20</strain>
    </source>
</reference>
<dbReference type="CDD" id="cd02440">
    <property type="entry name" value="AdoMet_MTases"/>
    <property type="match status" value="1"/>
</dbReference>
<dbReference type="InterPro" id="IPR029063">
    <property type="entry name" value="SAM-dependent_MTases_sf"/>
</dbReference>
<gene>
    <name evidence="3" type="ORF">EDX97_10455</name>
</gene>
<dbReference type="InterPro" id="IPR041698">
    <property type="entry name" value="Methyltransf_25"/>
</dbReference>